<organism evidence="3 4">
    <name type="scientific">Bhargavaea ginsengi</name>
    <dbReference type="NCBI Taxonomy" id="426757"/>
    <lineage>
        <taxon>Bacteria</taxon>
        <taxon>Bacillati</taxon>
        <taxon>Bacillota</taxon>
        <taxon>Bacilli</taxon>
        <taxon>Bacillales</taxon>
        <taxon>Caryophanaceae</taxon>
        <taxon>Bhargavaea</taxon>
    </lineage>
</organism>
<dbReference type="SMART" id="SM00327">
    <property type="entry name" value="VWA"/>
    <property type="match status" value="1"/>
</dbReference>
<name>A0A1H6ZMH8_9BACL</name>
<proteinExistence type="predicted"/>
<keyword evidence="4" id="KW-1185">Reference proteome</keyword>
<dbReference type="PROSITE" id="PS50234">
    <property type="entry name" value="VWFA"/>
    <property type="match status" value="1"/>
</dbReference>
<dbReference type="InterPro" id="IPR036465">
    <property type="entry name" value="vWFA_dom_sf"/>
</dbReference>
<dbReference type="STRING" id="426757.SAMN04488127_2033"/>
<feature type="region of interest" description="Disordered" evidence="1">
    <location>
        <begin position="462"/>
        <end position="489"/>
    </location>
</feature>
<dbReference type="OrthoDB" id="9783818at2"/>
<feature type="compositionally biased region" description="Basic and acidic residues" evidence="1">
    <location>
        <begin position="51"/>
        <end position="74"/>
    </location>
</feature>
<evidence type="ECO:0000259" key="2">
    <source>
        <dbReference type="PROSITE" id="PS50234"/>
    </source>
</evidence>
<dbReference type="SUPFAM" id="SSF53300">
    <property type="entry name" value="vWA-like"/>
    <property type="match status" value="1"/>
</dbReference>
<feature type="region of interest" description="Disordered" evidence="1">
    <location>
        <begin position="43"/>
        <end position="83"/>
    </location>
</feature>
<evidence type="ECO:0000256" key="1">
    <source>
        <dbReference type="SAM" id="MobiDB-lite"/>
    </source>
</evidence>
<reference evidence="4" key="1">
    <citation type="submission" date="2016-10" db="EMBL/GenBank/DDBJ databases">
        <authorList>
            <person name="Varghese N."/>
            <person name="Submissions S."/>
        </authorList>
    </citation>
    <scope>NUCLEOTIDE SEQUENCE [LARGE SCALE GENOMIC DNA]</scope>
    <source>
        <strain evidence="4">CGMCC 1.6763</strain>
    </source>
</reference>
<dbReference type="InterPro" id="IPR002035">
    <property type="entry name" value="VWF_A"/>
</dbReference>
<dbReference type="Proteomes" id="UP000199200">
    <property type="component" value="Unassembled WGS sequence"/>
</dbReference>
<dbReference type="Pfam" id="PF00092">
    <property type="entry name" value="VWA"/>
    <property type="match status" value="1"/>
</dbReference>
<evidence type="ECO:0000313" key="4">
    <source>
        <dbReference type="Proteomes" id="UP000199200"/>
    </source>
</evidence>
<feature type="domain" description="VWFA" evidence="2">
    <location>
        <begin position="181"/>
        <end position="384"/>
    </location>
</feature>
<gene>
    <name evidence="3" type="ORF">SAMN04488127_2033</name>
</gene>
<dbReference type="Gene3D" id="3.40.50.410">
    <property type="entry name" value="von Willebrand factor, type A domain"/>
    <property type="match status" value="1"/>
</dbReference>
<dbReference type="AlphaFoldDB" id="A0A1H6ZMH8"/>
<accession>A0A1H6ZMH8</accession>
<sequence>MGRRNYIGCGTGGKVAAGWCAADCMKRWIVGLIAASVLGLGACSGEEASPEPEKEEPAETSGEKGEEASGDEKNPASADSGELIDPAFMVEEGDVAGWMKTGPGPYGGDQYDEEAARAEIDKWPEGLEAEEYFRAIVSLTSNDYRPYQEILETTEIDYADLTGTPDGETGSEIPADAPPLNVQILLDASGSMAGQMEGRSKMDLAKESITEFVGNLPENANVSLRIYGHAGSNQLDGKELSCSTTEEVYAMGGYDAGAFKKAIDAVSPTGYTPIGLAMEEASADLKERGDGAQNVVYVVSDGKETCGGDAVAAAKSMQQDGIQAVVNIIGFDIAEEERQSLEAIAEAGGGEYLRADTAEELKNTFSEERTALINDWYDWVNENLNTNYDQSTKYLNDAYDYQTEALNHLYDEQTRQELLAYYLKEQMEEVDDSAIRKMIRARTKPMREHVREGFQAIREEAREEGREIREGVREKGREEREKLRENDGD</sequence>
<dbReference type="EMBL" id="FNZF01000003">
    <property type="protein sequence ID" value="SEJ50790.1"/>
    <property type="molecule type" value="Genomic_DNA"/>
</dbReference>
<evidence type="ECO:0000313" key="3">
    <source>
        <dbReference type="EMBL" id="SEJ50790.1"/>
    </source>
</evidence>
<protein>
    <submittedName>
        <fullName evidence="3">Ca-activated chloride channel family protein</fullName>
    </submittedName>
</protein>